<sequence>MTGVGLQDPPELIPQMIEKWKDGYEVVYATCAKRKGETLFKKWTASLFSRTLHTLTEVAIPLDTGDFRLMGRRVCERFRRKIASFVG</sequence>
<accession>A0A1G8GKD1</accession>
<reference evidence="7 8" key="1">
    <citation type="submission" date="2016-10" db="EMBL/GenBank/DDBJ databases">
        <authorList>
            <person name="de Groot N.N."/>
        </authorList>
    </citation>
    <scope>NUCLEOTIDE SEQUENCE [LARGE SCALE GENOMIC DNA]</scope>
    <source>
        <strain evidence="7 8">DSM 2895</strain>
    </source>
</reference>
<keyword evidence="4" id="KW-0812">Transmembrane</keyword>
<protein>
    <submittedName>
        <fullName evidence="7">Dolichol-phosphate mannosyltransferase</fullName>
    </submittedName>
</protein>
<evidence type="ECO:0000313" key="8">
    <source>
        <dbReference type="Proteomes" id="UP000182836"/>
    </source>
</evidence>
<gene>
    <name evidence="7" type="ORF">SAMN04487909_1019</name>
</gene>
<dbReference type="InterPro" id="IPR050256">
    <property type="entry name" value="Glycosyltransferase_2"/>
</dbReference>
<dbReference type="AlphaFoldDB" id="A0A1G8GKD1"/>
<dbReference type="GO" id="GO:0016757">
    <property type="term" value="F:glycosyltransferase activity"/>
    <property type="evidence" value="ECO:0007669"/>
    <property type="project" value="UniProtKB-KW"/>
</dbReference>
<keyword evidence="3 7" id="KW-0808">Transferase</keyword>
<evidence type="ECO:0000313" key="7">
    <source>
        <dbReference type="EMBL" id="SDH94823.1"/>
    </source>
</evidence>
<keyword evidence="5" id="KW-1133">Transmembrane helix</keyword>
<dbReference type="Proteomes" id="UP000182836">
    <property type="component" value="Unassembled WGS sequence"/>
</dbReference>
<comment type="subcellular location">
    <subcellularLocation>
        <location evidence="1">Membrane</location>
        <topology evidence="1">Multi-pass membrane protein</topology>
    </subcellularLocation>
</comment>
<dbReference type="PANTHER" id="PTHR48090">
    <property type="entry name" value="UNDECAPRENYL-PHOSPHATE 4-DEOXY-4-FORMAMIDO-L-ARABINOSE TRANSFERASE-RELATED"/>
    <property type="match status" value="1"/>
</dbReference>
<evidence type="ECO:0000256" key="4">
    <source>
        <dbReference type="ARBA" id="ARBA00022692"/>
    </source>
</evidence>
<evidence type="ECO:0000256" key="1">
    <source>
        <dbReference type="ARBA" id="ARBA00004141"/>
    </source>
</evidence>
<evidence type="ECO:0000256" key="5">
    <source>
        <dbReference type="ARBA" id="ARBA00022989"/>
    </source>
</evidence>
<dbReference type="PANTHER" id="PTHR48090:SF1">
    <property type="entry name" value="PROPHAGE BACTOPRENOL GLUCOSYL TRANSFERASE HOMOLOG"/>
    <property type="match status" value="1"/>
</dbReference>
<evidence type="ECO:0000256" key="6">
    <source>
        <dbReference type="ARBA" id="ARBA00023136"/>
    </source>
</evidence>
<keyword evidence="6" id="KW-0472">Membrane</keyword>
<dbReference type="GO" id="GO:0005886">
    <property type="term" value="C:plasma membrane"/>
    <property type="evidence" value="ECO:0007669"/>
    <property type="project" value="TreeGrafter"/>
</dbReference>
<proteinExistence type="predicted"/>
<dbReference type="EMBL" id="FNED01000001">
    <property type="protein sequence ID" value="SDH94823.1"/>
    <property type="molecule type" value="Genomic_DNA"/>
</dbReference>
<evidence type="ECO:0000256" key="2">
    <source>
        <dbReference type="ARBA" id="ARBA00022676"/>
    </source>
</evidence>
<organism evidence="7 8">
    <name type="scientific">Aneurinibacillus migulanus</name>
    <name type="common">Bacillus migulanus</name>
    <dbReference type="NCBI Taxonomy" id="47500"/>
    <lineage>
        <taxon>Bacteria</taxon>
        <taxon>Bacillati</taxon>
        <taxon>Bacillota</taxon>
        <taxon>Bacilli</taxon>
        <taxon>Bacillales</taxon>
        <taxon>Paenibacillaceae</taxon>
        <taxon>Aneurinibacillus group</taxon>
        <taxon>Aneurinibacillus</taxon>
    </lineage>
</organism>
<name>A0A1G8GKD1_ANEMI</name>
<evidence type="ECO:0000256" key="3">
    <source>
        <dbReference type="ARBA" id="ARBA00022679"/>
    </source>
</evidence>
<keyword evidence="2 7" id="KW-0328">Glycosyltransferase</keyword>